<dbReference type="InterPro" id="IPR042178">
    <property type="entry name" value="Serpin_sf_1"/>
</dbReference>
<dbReference type="STRING" id="504798.SAMN05421871_102719"/>
<organism evidence="3 4">
    <name type="scientific">Actinokineospora alba</name>
    <dbReference type="NCBI Taxonomy" id="504798"/>
    <lineage>
        <taxon>Bacteria</taxon>
        <taxon>Bacillati</taxon>
        <taxon>Actinomycetota</taxon>
        <taxon>Actinomycetes</taxon>
        <taxon>Pseudonocardiales</taxon>
        <taxon>Pseudonocardiaceae</taxon>
        <taxon>Actinokineospora</taxon>
    </lineage>
</organism>
<dbReference type="SMART" id="SM00093">
    <property type="entry name" value="SERPIN"/>
    <property type="match status" value="1"/>
</dbReference>
<dbReference type="PROSITE" id="PS00284">
    <property type="entry name" value="SERPIN"/>
    <property type="match status" value="1"/>
</dbReference>
<keyword evidence="4" id="KW-1185">Reference proteome</keyword>
<dbReference type="InterPro" id="IPR023795">
    <property type="entry name" value="Serpin_CS"/>
</dbReference>
<dbReference type="GO" id="GO:0005615">
    <property type="term" value="C:extracellular space"/>
    <property type="evidence" value="ECO:0007669"/>
    <property type="project" value="InterPro"/>
</dbReference>
<dbReference type="RefSeq" id="WP_091372158.1">
    <property type="nucleotide sequence ID" value="NZ_FNDV01000002.1"/>
</dbReference>
<evidence type="ECO:0000313" key="3">
    <source>
        <dbReference type="EMBL" id="SDO50733.1"/>
    </source>
</evidence>
<evidence type="ECO:0000259" key="2">
    <source>
        <dbReference type="SMART" id="SM00093"/>
    </source>
</evidence>
<reference evidence="4" key="1">
    <citation type="submission" date="2016-10" db="EMBL/GenBank/DDBJ databases">
        <authorList>
            <person name="Varghese N."/>
            <person name="Submissions S."/>
        </authorList>
    </citation>
    <scope>NUCLEOTIDE SEQUENCE [LARGE SCALE GENOMIC DNA]</scope>
    <source>
        <strain evidence="4">IBRC-M 10655</strain>
    </source>
</reference>
<dbReference type="Gene3D" id="2.30.39.10">
    <property type="entry name" value="Alpha-1-antitrypsin, domain 1"/>
    <property type="match status" value="2"/>
</dbReference>
<feature type="domain" description="Serpin" evidence="2">
    <location>
        <begin position="8"/>
        <end position="360"/>
    </location>
</feature>
<name>A0A1H0K4N6_9PSEU</name>
<dbReference type="InterPro" id="IPR023796">
    <property type="entry name" value="Serpin_dom"/>
</dbReference>
<gene>
    <name evidence="3" type="ORF">SAMN05192558_103330</name>
</gene>
<sequence length="361" mass="38306">MSHLDFALALHRAVAGKPTEQVCWSPYSVASALGLLALGARGDSRQELVDLLGPLDELTATIAGAATLDKPARDEDEPAIAVANTLWADAKITVEDAFVDELSRWSDGSVRNAPFQHEPQKARDEINADVAETTRGLIPELLPEGSIDTDTVSALVNALYLKCAWRKKFREHATEPKSFQTPAGSVDVPTMELNEQVGYAKADGWVVVALPAVGGVEAVILLPDGDLADIEPTLTAEALGALLSAPESTQVALSLPKLKLTTQAELSIALRGLGVTTVFGDKADLSGISPDPLAVQSILHESVLKVDEDGFEGAAATAVMMRLMSMPAEPVEVVVDKPFLLLVRHVDTGAVYFMARVTDPS</sequence>
<dbReference type="PANTHER" id="PTHR11461">
    <property type="entry name" value="SERINE PROTEASE INHIBITOR, SERPIN"/>
    <property type="match status" value="1"/>
</dbReference>
<dbReference type="OrthoDB" id="9764871at2"/>
<dbReference type="PANTHER" id="PTHR11461:SF211">
    <property type="entry name" value="GH10112P-RELATED"/>
    <property type="match status" value="1"/>
</dbReference>
<protein>
    <submittedName>
        <fullName evidence="3">Serpin B</fullName>
    </submittedName>
</protein>
<dbReference type="GO" id="GO:0004867">
    <property type="term" value="F:serine-type endopeptidase inhibitor activity"/>
    <property type="evidence" value="ECO:0007669"/>
    <property type="project" value="InterPro"/>
</dbReference>
<dbReference type="EMBL" id="FNJB01000003">
    <property type="protein sequence ID" value="SDO50733.1"/>
    <property type="molecule type" value="Genomic_DNA"/>
</dbReference>
<evidence type="ECO:0000256" key="1">
    <source>
        <dbReference type="RuleBase" id="RU000411"/>
    </source>
</evidence>
<dbReference type="Gene3D" id="3.30.497.10">
    <property type="entry name" value="Antithrombin, subunit I, domain 2"/>
    <property type="match status" value="1"/>
</dbReference>
<accession>A0A1H0K4N6</accession>
<dbReference type="SUPFAM" id="SSF56574">
    <property type="entry name" value="Serpins"/>
    <property type="match status" value="1"/>
</dbReference>
<dbReference type="Proteomes" id="UP000199651">
    <property type="component" value="Unassembled WGS sequence"/>
</dbReference>
<dbReference type="CDD" id="cd19590">
    <property type="entry name" value="serpin_thermopin-like"/>
    <property type="match status" value="1"/>
</dbReference>
<comment type="similarity">
    <text evidence="1">Belongs to the serpin family.</text>
</comment>
<dbReference type="Pfam" id="PF00079">
    <property type="entry name" value="Serpin"/>
    <property type="match status" value="1"/>
</dbReference>
<dbReference type="InterPro" id="IPR000215">
    <property type="entry name" value="Serpin_fam"/>
</dbReference>
<evidence type="ECO:0000313" key="4">
    <source>
        <dbReference type="Proteomes" id="UP000199651"/>
    </source>
</evidence>
<dbReference type="InterPro" id="IPR036186">
    <property type="entry name" value="Serpin_sf"/>
</dbReference>
<dbReference type="InterPro" id="IPR042185">
    <property type="entry name" value="Serpin_sf_2"/>
</dbReference>
<dbReference type="AlphaFoldDB" id="A0A1H0K4N6"/>
<proteinExistence type="inferred from homology"/>